<protein>
    <recommendedName>
        <fullName evidence="3">Outer membrane protein beta-barrel domain-containing protein</fullName>
    </recommendedName>
</protein>
<dbReference type="RefSeq" id="WP_124899827.1">
    <property type="nucleotide sequence ID" value="NZ_RQTJ01000023.1"/>
</dbReference>
<sequence>MNQNKITDYFIEYSSESKFLPSLSATWFIRKRFGVEADLKFVYFNDGRRKGDDFQEFANKEFGDNYYVKASSPIHNNFIPVISFGMVYRIETEHFYFYPKFSIGVTSFYSNWGGIDLKEKNTNNEYKISYSQGKIAKDNFTLTPAFTMGYKMSDRFWVDLNLKTSFFRSNFTYEKTRNNLYTKEIEQVEQIPYKENIVEAYFSVGVTYVLSRKNY</sequence>
<evidence type="ECO:0000313" key="2">
    <source>
        <dbReference type="Proteomes" id="UP000268372"/>
    </source>
</evidence>
<keyword evidence="2" id="KW-1185">Reference proteome</keyword>
<organism evidence="1 2">
    <name type="scientific">Paenimyroides viscosum</name>
    <dbReference type="NCBI Taxonomy" id="2488729"/>
    <lineage>
        <taxon>Bacteria</taxon>
        <taxon>Pseudomonadati</taxon>
        <taxon>Bacteroidota</taxon>
        <taxon>Flavobacteriia</taxon>
        <taxon>Flavobacteriales</taxon>
        <taxon>Flavobacteriaceae</taxon>
        <taxon>Paenimyroides</taxon>
    </lineage>
</organism>
<evidence type="ECO:0008006" key="3">
    <source>
        <dbReference type="Google" id="ProtNLM"/>
    </source>
</evidence>
<comment type="caution">
    <text evidence="1">The sequence shown here is derived from an EMBL/GenBank/DDBJ whole genome shotgun (WGS) entry which is preliminary data.</text>
</comment>
<dbReference type="EMBL" id="RQTJ01000023">
    <property type="protein sequence ID" value="RRA93306.1"/>
    <property type="molecule type" value="Genomic_DNA"/>
</dbReference>
<accession>A0A3P1AW76</accession>
<evidence type="ECO:0000313" key="1">
    <source>
        <dbReference type="EMBL" id="RRA93306.1"/>
    </source>
</evidence>
<dbReference type="AlphaFoldDB" id="A0A3P1AW76"/>
<dbReference type="Proteomes" id="UP000268372">
    <property type="component" value="Unassembled WGS sequence"/>
</dbReference>
<proteinExistence type="predicted"/>
<name>A0A3P1AW76_9FLAO</name>
<dbReference type="OrthoDB" id="9861566at2"/>
<gene>
    <name evidence="1" type="ORF">EG242_10440</name>
</gene>
<reference evidence="1 2" key="1">
    <citation type="submission" date="2018-11" db="EMBL/GenBank/DDBJ databases">
        <title>Flavobacterium sp. nov., YIM 102796 draft genome.</title>
        <authorList>
            <person name="Li G."/>
            <person name="Jiang Y."/>
        </authorList>
    </citation>
    <scope>NUCLEOTIDE SEQUENCE [LARGE SCALE GENOMIC DNA]</scope>
    <source>
        <strain evidence="1 2">YIM 102796</strain>
    </source>
</reference>